<dbReference type="SUPFAM" id="SSF81442">
    <property type="entry name" value="Cytochrome c oxidase subunit I-like"/>
    <property type="match status" value="1"/>
</dbReference>
<keyword evidence="1" id="KW-1133">Transmembrane helix</keyword>
<evidence type="ECO:0000313" key="3">
    <source>
        <dbReference type="Proteomes" id="UP001144805"/>
    </source>
</evidence>
<feature type="transmembrane region" description="Helical" evidence="1">
    <location>
        <begin position="6"/>
        <end position="22"/>
    </location>
</feature>
<evidence type="ECO:0008006" key="4">
    <source>
        <dbReference type="Google" id="ProtNLM"/>
    </source>
</evidence>
<proteinExistence type="predicted"/>
<feature type="transmembrane region" description="Helical" evidence="1">
    <location>
        <begin position="64"/>
        <end position="84"/>
    </location>
</feature>
<dbReference type="RefSeq" id="WP_266340158.1">
    <property type="nucleotide sequence ID" value="NZ_JAPKNK010000009.1"/>
</dbReference>
<protein>
    <recommendedName>
        <fullName evidence="4">Cytochrome-c oxidase</fullName>
    </recommendedName>
</protein>
<feature type="transmembrane region" description="Helical" evidence="1">
    <location>
        <begin position="34"/>
        <end position="52"/>
    </location>
</feature>
<comment type="caution">
    <text evidence="2">The sequence shown here is derived from an EMBL/GenBank/DDBJ whole genome shotgun (WGS) entry which is preliminary data.</text>
</comment>
<dbReference type="Gene3D" id="1.20.210.10">
    <property type="entry name" value="Cytochrome c oxidase-like, subunit I domain"/>
    <property type="match status" value="1"/>
</dbReference>
<dbReference type="AlphaFoldDB" id="A0A9X3INQ7"/>
<sequence length="120" mass="12897">MFIGTAVIYVIVGMIGGIMMGAKQDFTLAPAHAHLNLIGWVSLALMGFYYNANPAKAASRLALIQFWVSTIGLWIMIPGLVLTLKGLPPGERIVILGSLITLIGMVLFAVSIFRPVPSTR</sequence>
<organism evidence="2 3">
    <name type="scientific">Kaistia nematophila</name>
    <dbReference type="NCBI Taxonomy" id="2994654"/>
    <lineage>
        <taxon>Bacteria</taxon>
        <taxon>Pseudomonadati</taxon>
        <taxon>Pseudomonadota</taxon>
        <taxon>Alphaproteobacteria</taxon>
        <taxon>Hyphomicrobiales</taxon>
        <taxon>Kaistiaceae</taxon>
        <taxon>Kaistia</taxon>
    </lineage>
</organism>
<keyword evidence="1" id="KW-0472">Membrane</keyword>
<gene>
    <name evidence="2" type="ORF">OSH07_18455</name>
</gene>
<evidence type="ECO:0000313" key="2">
    <source>
        <dbReference type="EMBL" id="MCX5571190.1"/>
    </source>
</evidence>
<dbReference type="EMBL" id="JAPKNK010000009">
    <property type="protein sequence ID" value="MCX5571190.1"/>
    <property type="molecule type" value="Genomic_DNA"/>
</dbReference>
<reference evidence="2" key="1">
    <citation type="submission" date="2022-11" db="EMBL/GenBank/DDBJ databases">
        <title>Biodiversity and phylogenetic relationships of bacteria.</title>
        <authorList>
            <person name="Machado R.A.R."/>
            <person name="Bhat A."/>
            <person name="Loulou A."/>
            <person name="Kallel S."/>
        </authorList>
    </citation>
    <scope>NUCLEOTIDE SEQUENCE</scope>
    <source>
        <strain evidence="2">K-TC2</strain>
    </source>
</reference>
<accession>A0A9X3INQ7</accession>
<keyword evidence="3" id="KW-1185">Reference proteome</keyword>
<evidence type="ECO:0000256" key="1">
    <source>
        <dbReference type="SAM" id="Phobius"/>
    </source>
</evidence>
<feature type="transmembrane region" description="Helical" evidence="1">
    <location>
        <begin position="93"/>
        <end position="113"/>
    </location>
</feature>
<dbReference type="Proteomes" id="UP001144805">
    <property type="component" value="Unassembled WGS sequence"/>
</dbReference>
<name>A0A9X3INQ7_9HYPH</name>
<dbReference type="InterPro" id="IPR036927">
    <property type="entry name" value="Cyt_c_oxase-like_su1_sf"/>
</dbReference>
<keyword evidence="1" id="KW-0812">Transmembrane</keyword>